<sequence>MTSPISPKTILPRFPVLRPLSLAMLGLVTLGDTLAHAQQDTAKGPQSMRTPDDKWGVSLSVENDLFTKNNQDQHYTNGVRLAFISPEDSAPEPVLSAAKAVPFFASNGRIRTSYALGQSMYTPNDITIAENQPNDRPWAGLLYGSVGLLSDTGLQREDEGNYSRIDTLELTLGVVGPASLAEDTQKFVHEYIDSPDPKGWDNQIKNEPIVGLTYERKYRSWFEGDVLGLEYDATPHGGFMLGNAFTNAELGTMFRLGFDLPADYGPPRIRPSLPGSDFFAPNTQSFPVGGYLFAGVAGRWVLRDITLDGNTFANSHSIDKEPLVGDLQIGFAVIVGQARFTYTHVYRTAEFEGQDKGDQFGSLSLSVRF</sequence>
<protein>
    <submittedName>
        <fullName evidence="2">Membrane protein</fullName>
    </submittedName>
</protein>
<keyword evidence="3" id="KW-1185">Reference proteome</keyword>
<feature type="chain" id="PRO_5011010515" evidence="1">
    <location>
        <begin position="38"/>
        <end position="369"/>
    </location>
</feature>
<dbReference type="Pfam" id="PF09982">
    <property type="entry name" value="LpxR"/>
    <property type="match status" value="1"/>
</dbReference>
<dbReference type="AlphaFoldDB" id="A0A1Y2LF88"/>
<dbReference type="STRING" id="1293890.TALK_04255"/>
<dbReference type="Proteomes" id="UP000193396">
    <property type="component" value="Unassembled WGS sequence"/>
</dbReference>
<evidence type="ECO:0000313" key="2">
    <source>
        <dbReference type="EMBL" id="OSQ49555.1"/>
    </source>
</evidence>
<organism evidence="2 3">
    <name type="scientific">Thalassospira alkalitolerans</name>
    <dbReference type="NCBI Taxonomy" id="1293890"/>
    <lineage>
        <taxon>Bacteria</taxon>
        <taxon>Pseudomonadati</taxon>
        <taxon>Pseudomonadota</taxon>
        <taxon>Alphaproteobacteria</taxon>
        <taxon>Rhodospirillales</taxon>
        <taxon>Thalassospiraceae</taxon>
        <taxon>Thalassospira</taxon>
    </lineage>
</organism>
<dbReference type="OrthoDB" id="9776275at2"/>
<dbReference type="Gene3D" id="2.40.128.140">
    <property type="entry name" value="Outer membrane protein"/>
    <property type="match status" value="1"/>
</dbReference>
<gene>
    <name evidence="2" type="ORF">TALK_04255</name>
</gene>
<dbReference type="RefSeq" id="WP_085616196.1">
    <property type="nucleotide sequence ID" value="NZ_CAXBPE010000019.1"/>
</dbReference>
<evidence type="ECO:0000313" key="3">
    <source>
        <dbReference type="Proteomes" id="UP000193396"/>
    </source>
</evidence>
<name>A0A1Y2LF88_9PROT</name>
<dbReference type="InterPro" id="IPR037107">
    <property type="entry name" value="Put_OMP_sf"/>
</dbReference>
<comment type="caution">
    <text evidence="2">The sequence shown here is derived from an EMBL/GenBank/DDBJ whole genome shotgun (WGS) entry which is preliminary data.</text>
</comment>
<feature type="signal peptide" evidence="1">
    <location>
        <begin position="1"/>
        <end position="37"/>
    </location>
</feature>
<proteinExistence type="predicted"/>
<accession>A0A1Y2LF88</accession>
<keyword evidence="1" id="KW-0732">Signal</keyword>
<evidence type="ECO:0000256" key="1">
    <source>
        <dbReference type="SAM" id="SignalP"/>
    </source>
</evidence>
<dbReference type="InterPro" id="IPR018707">
    <property type="entry name" value="LpxR"/>
</dbReference>
<dbReference type="EMBL" id="JFKB01000002">
    <property type="protein sequence ID" value="OSQ49555.1"/>
    <property type="molecule type" value="Genomic_DNA"/>
</dbReference>
<reference evidence="2 3" key="1">
    <citation type="submission" date="2014-03" db="EMBL/GenBank/DDBJ databases">
        <title>The draft genome sequence of Thalassospira alkalitolerans JCM 18968.</title>
        <authorList>
            <person name="Lai Q."/>
            <person name="Shao Z."/>
        </authorList>
    </citation>
    <scope>NUCLEOTIDE SEQUENCE [LARGE SCALE GENOMIC DNA]</scope>
    <source>
        <strain evidence="2 3">JCM 18968</strain>
    </source>
</reference>